<organism evidence="1 2">
    <name type="scientific">Tetragonisca angustula</name>
    <dbReference type="NCBI Taxonomy" id="166442"/>
    <lineage>
        <taxon>Eukaryota</taxon>
        <taxon>Metazoa</taxon>
        <taxon>Ecdysozoa</taxon>
        <taxon>Arthropoda</taxon>
        <taxon>Hexapoda</taxon>
        <taxon>Insecta</taxon>
        <taxon>Pterygota</taxon>
        <taxon>Neoptera</taxon>
        <taxon>Endopterygota</taxon>
        <taxon>Hymenoptera</taxon>
        <taxon>Apocrita</taxon>
        <taxon>Aculeata</taxon>
        <taxon>Apoidea</taxon>
        <taxon>Anthophila</taxon>
        <taxon>Apidae</taxon>
        <taxon>Tetragonisca</taxon>
    </lineage>
</organism>
<accession>A0AAW0ZNH5</accession>
<name>A0AAW0ZNH5_9HYME</name>
<evidence type="ECO:0000313" key="1">
    <source>
        <dbReference type="EMBL" id="KAK9298921.1"/>
    </source>
</evidence>
<protein>
    <submittedName>
        <fullName evidence="1">Uncharacterized protein</fullName>
    </submittedName>
</protein>
<dbReference type="AlphaFoldDB" id="A0AAW0ZNH5"/>
<keyword evidence="2" id="KW-1185">Reference proteome</keyword>
<reference evidence="1 2" key="1">
    <citation type="submission" date="2024-05" db="EMBL/GenBank/DDBJ databases">
        <title>The nuclear and mitochondrial genome assemblies of Tetragonisca angustula (Apidae: Meliponini), a tiny yet remarkable pollinator in the Neotropics.</title>
        <authorList>
            <person name="Ferrari R."/>
            <person name="Ricardo P.C."/>
            <person name="Dias F.C."/>
            <person name="Araujo N.S."/>
            <person name="Soares D.O."/>
            <person name="Zhou Q.-S."/>
            <person name="Zhu C.-D."/>
            <person name="Coutinho L."/>
            <person name="Airas M.C."/>
            <person name="Batista T.M."/>
        </authorList>
    </citation>
    <scope>NUCLEOTIDE SEQUENCE [LARGE SCALE GENOMIC DNA]</scope>
    <source>
        <strain evidence="1">ASF017062</strain>
        <tissue evidence="1">Abdomen</tissue>
    </source>
</reference>
<gene>
    <name evidence="1" type="ORF">QLX08_007948</name>
</gene>
<comment type="caution">
    <text evidence="1">The sequence shown here is derived from an EMBL/GenBank/DDBJ whole genome shotgun (WGS) entry which is preliminary data.</text>
</comment>
<proteinExistence type="predicted"/>
<sequence>MKAVGKTFAAKGWENDRVNLRETIGVSLCRGNDKDGEKENESQREEKDCSWRLSSAGVCPGSLKEFMKAKSFSSAASVSVEASRFS</sequence>
<dbReference type="EMBL" id="JAWNGG020000161">
    <property type="protein sequence ID" value="KAK9298921.1"/>
    <property type="molecule type" value="Genomic_DNA"/>
</dbReference>
<dbReference type="Proteomes" id="UP001432146">
    <property type="component" value="Unassembled WGS sequence"/>
</dbReference>
<evidence type="ECO:0000313" key="2">
    <source>
        <dbReference type="Proteomes" id="UP001432146"/>
    </source>
</evidence>